<evidence type="ECO:0000313" key="2">
    <source>
        <dbReference type="Proteomes" id="UP000035740"/>
    </source>
</evidence>
<reference evidence="1 2" key="1">
    <citation type="journal article" date="2014" name="Nature">
        <title>The genome of the recently domesticated crop plant sugar beet (Beta vulgaris).</title>
        <authorList>
            <person name="Dohm J.C."/>
            <person name="Minoche A.E."/>
            <person name="Holtgrawe D."/>
            <person name="Capella-Gutierrez S."/>
            <person name="Zakrzewski F."/>
            <person name="Tafer H."/>
            <person name="Rupp O."/>
            <person name="Sorensen T.R."/>
            <person name="Stracke R."/>
            <person name="Reinhardt R."/>
            <person name="Goesmann A."/>
            <person name="Kraft T."/>
            <person name="Schulz B."/>
            <person name="Stadler P.F."/>
            <person name="Schmidt T."/>
            <person name="Gabaldon T."/>
            <person name="Lehrach H."/>
            <person name="Weisshaar B."/>
            <person name="Himmelbauer H."/>
        </authorList>
    </citation>
    <scope>NUCLEOTIDE SEQUENCE [LARGE SCALE GENOMIC DNA]</scope>
    <source>
        <tissue evidence="1">Taproot</tissue>
    </source>
</reference>
<dbReference type="Gramene" id="KMS99806">
    <property type="protein sequence ID" value="KMS99806"/>
    <property type="gene ID" value="BVRB_1g020590"/>
</dbReference>
<proteinExistence type="predicted"/>
<name>A0A0J8BFR7_BETVV</name>
<dbReference type="Proteomes" id="UP000035740">
    <property type="component" value="Unassembled WGS sequence"/>
</dbReference>
<organism evidence="1 2">
    <name type="scientific">Beta vulgaris subsp. vulgaris</name>
    <name type="common">Beet</name>
    <dbReference type="NCBI Taxonomy" id="3555"/>
    <lineage>
        <taxon>Eukaryota</taxon>
        <taxon>Viridiplantae</taxon>
        <taxon>Streptophyta</taxon>
        <taxon>Embryophyta</taxon>
        <taxon>Tracheophyta</taxon>
        <taxon>Spermatophyta</taxon>
        <taxon>Magnoliopsida</taxon>
        <taxon>eudicotyledons</taxon>
        <taxon>Gunneridae</taxon>
        <taxon>Pentapetalae</taxon>
        <taxon>Caryophyllales</taxon>
        <taxon>Chenopodiaceae</taxon>
        <taxon>Betoideae</taxon>
        <taxon>Beta</taxon>
    </lineage>
</organism>
<keyword evidence="2" id="KW-1185">Reference proteome</keyword>
<accession>A0A0J8BFR7</accession>
<dbReference type="AlphaFoldDB" id="A0A0J8BFR7"/>
<protein>
    <submittedName>
        <fullName evidence="1">Uncharacterized protein</fullName>
    </submittedName>
</protein>
<dbReference type="EMBL" id="KQ090200">
    <property type="protein sequence ID" value="KMS99806.1"/>
    <property type="molecule type" value="Genomic_DNA"/>
</dbReference>
<evidence type="ECO:0000313" key="1">
    <source>
        <dbReference type="EMBL" id="KMS99806.1"/>
    </source>
</evidence>
<dbReference type="eggNOG" id="ENOG502QRI3">
    <property type="taxonomic scope" value="Eukaryota"/>
</dbReference>
<dbReference type="OrthoDB" id="5696at2759"/>
<sequence>MTNPSSLIKCLSSQKVPKILESLAMVALQYLETQRNSHPELSDDSGAAALLKYQWKDASFRFSSLSDRKPVDDED</sequence>
<gene>
    <name evidence="1" type="ORF">BVRB_1g020590</name>
</gene>